<dbReference type="RefSeq" id="WP_062302086.1">
    <property type="nucleotide sequence ID" value="NZ_LRPB01000045.1"/>
</dbReference>
<protein>
    <submittedName>
        <fullName evidence="3">Uncharacterized protein</fullName>
    </submittedName>
</protein>
<comment type="caution">
    <text evidence="3">The sequence shown here is derived from an EMBL/GenBank/DDBJ whole genome shotgun (WGS) entry which is preliminary data.</text>
</comment>
<proteinExistence type="predicted"/>
<organism evidence="3 4">
    <name type="scientific">Roseivirga seohaensis</name>
    <dbReference type="NCBI Taxonomy" id="1914963"/>
    <lineage>
        <taxon>Bacteria</taxon>
        <taxon>Pseudomonadati</taxon>
        <taxon>Bacteroidota</taxon>
        <taxon>Cytophagia</taxon>
        <taxon>Cytophagales</taxon>
        <taxon>Roseivirgaceae</taxon>
        <taxon>Roseivirga</taxon>
    </lineage>
</organism>
<feature type="domain" description="THIF-type NAD/FAD binding fold" evidence="1">
    <location>
        <begin position="336"/>
        <end position="488"/>
    </location>
</feature>
<dbReference type="GO" id="GO:0008641">
    <property type="term" value="F:ubiquitin-like modifier activating enzyme activity"/>
    <property type="evidence" value="ECO:0007669"/>
    <property type="project" value="InterPro"/>
</dbReference>
<evidence type="ECO:0000313" key="4">
    <source>
        <dbReference type="Proteomes" id="UP000075663"/>
    </source>
</evidence>
<dbReference type="InterPro" id="IPR032701">
    <property type="entry name" value="Prok-E2_B_dom"/>
</dbReference>
<evidence type="ECO:0000313" key="3">
    <source>
        <dbReference type="EMBL" id="KYG81237.1"/>
    </source>
</evidence>
<dbReference type="SUPFAM" id="SSF69572">
    <property type="entry name" value="Activating enzymes of the ubiquitin-like proteins"/>
    <property type="match status" value="1"/>
</dbReference>
<dbReference type="AlphaFoldDB" id="A0A150XR59"/>
<dbReference type="Gene3D" id="3.40.50.720">
    <property type="entry name" value="NAD(P)-binding Rossmann-like Domain"/>
    <property type="match status" value="1"/>
</dbReference>
<sequence length="592" mass="66838">MISHEEAKKVAYESLSRIENVRILSEKEAQKVLPGSKLDIWEVSTEVTGPDVMQQDVKLNLIFLPDFPLSLPKVILGTDDYEGIKYIPHVDVSRLVCTYDNQAQPDPDLPGEVVIETLRKAKRIIEEGINGTNKPDFDDEFAAYWEGEYSNKDTVLTNLLLLVEVPLNPNIKLISLENPANRISYVIHQEEGIARRFKAFLNNHGRKFKESQAFFLGNLTGEFTPPFDLTNKDVIELVKKETPESFDAYKAFLNSQEYPKLIMFSKLLSSEQRYFGWSHNRPKLNRNGFRSGSLTAFQAFSTFQYSEPVKRISPELFNSTRLQKRSSGRNSKTVNSIIYSIAGVGSIGSNLIHFLKSHPSAEFRLIDKEILKVENLGRHFLGFDYLNKNKAFGLEGFLKENNPTREVTARDVSIHRVVENEPEYVNESNLLIVCIGEENIEKWIASKLAENIIKIPILFVWVEPYLVGGHCVYITPNHNNYGSLFDENGLFKFNVISSTEYLSSNPALSSKEAGCQTNFTPYSADQVLSFLGALYPHISKIIANGEPNAKSFTWVGDKTILNNFNLQASDYGKGLIEGSINYNLLGDDGNSD</sequence>
<dbReference type="EMBL" id="LRPB01000045">
    <property type="protein sequence ID" value="KYG81237.1"/>
    <property type="molecule type" value="Genomic_DNA"/>
</dbReference>
<gene>
    <name evidence="3" type="ORF">AWW67_07725</name>
</gene>
<dbReference type="InterPro" id="IPR035985">
    <property type="entry name" value="Ubiquitin-activating_enz"/>
</dbReference>
<dbReference type="Proteomes" id="UP000075663">
    <property type="component" value="Unassembled WGS sequence"/>
</dbReference>
<dbReference type="Pfam" id="PF14461">
    <property type="entry name" value="Prok-E2_B"/>
    <property type="match status" value="1"/>
</dbReference>
<reference evidence="3 4" key="1">
    <citation type="submission" date="2016-01" db="EMBL/GenBank/DDBJ databases">
        <title>Genome sequencing of Roseivirga seohaensis SW-152.</title>
        <authorList>
            <person name="Selvaratnam C."/>
            <person name="Thevarajoo S."/>
            <person name="Goh K.M."/>
            <person name="Ee R."/>
            <person name="Chan K.-G."/>
            <person name="Chong C.S."/>
        </authorList>
    </citation>
    <scope>NUCLEOTIDE SEQUENCE [LARGE SCALE GENOMIC DNA]</scope>
    <source>
        <strain evidence="3 4">SW-152</strain>
    </source>
</reference>
<dbReference type="InterPro" id="IPR000594">
    <property type="entry name" value="ThiF_NAD_FAD-bd"/>
</dbReference>
<evidence type="ECO:0000259" key="2">
    <source>
        <dbReference type="Pfam" id="PF14461"/>
    </source>
</evidence>
<evidence type="ECO:0000259" key="1">
    <source>
        <dbReference type="Pfam" id="PF00899"/>
    </source>
</evidence>
<name>A0A150XR59_9BACT</name>
<accession>A0A150XR59</accession>
<feature type="domain" description="Prokaryotic E2 family B" evidence="2">
    <location>
        <begin position="53"/>
        <end position="150"/>
    </location>
</feature>
<dbReference type="Pfam" id="PF00899">
    <property type="entry name" value="ThiF"/>
    <property type="match status" value="1"/>
</dbReference>
<dbReference type="STRING" id="1914963.AWW67_07725"/>